<dbReference type="RefSeq" id="WP_120720995.1">
    <property type="nucleotide sequence ID" value="NZ_CP032698.1"/>
</dbReference>
<dbReference type="OrthoDB" id="4425998at2"/>
<evidence type="ECO:0000313" key="2">
    <source>
        <dbReference type="Proteomes" id="UP000271554"/>
    </source>
</evidence>
<keyword evidence="2" id="KW-1185">Reference proteome</keyword>
<reference evidence="1 2" key="1">
    <citation type="submission" date="2018-10" db="EMBL/GenBank/DDBJ databases">
        <title>Relationship between Morphology and Antimicrobial Activity in Streptomyces.</title>
        <authorList>
            <person name="Kang H.J."/>
            <person name="Kim S.B."/>
        </authorList>
    </citation>
    <scope>NUCLEOTIDE SEQUENCE [LARGE SCALE GENOMIC DNA]</scope>
    <source>
        <strain evidence="1 2">BH38</strain>
    </source>
</reference>
<dbReference type="AlphaFoldDB" id="A0A387HCJ8"/>
<dbReference type="Proteomes" id="UP000271554">
    <property type="component" value="Chromosome"/>
</dbReference>
<organism evidence="1 2">
    <name type="scientific">Streptomyces hundungensis</name>
    <dbReference type="NCBI Taxonomy" id="1077946"/>
    <lineage>
        <taxon>Bacteria</taxon>
        <taxon>Bacillati</taxon>
        <taxon>Actinomycetota</taxon>
        <taxon>Actinomycetes</taxon>
        <taxon>Kitasatosporales</taxon>
        <taxon>Streptomycetaceae</taxon>
        <taxon>Streptomyces</taxon>
    </lineage>
</organism>
<evidence type="ECO:0000313" key="1">
    <source>
        <dbReference type="EMBL" id="AYG79993.1"/>
    </source>
</evidence>
<dbReference type="EMBL" id="CP032698">
    <property type="protein sequence ID" value="AYG79993.1"/>
    <property type="molecule type" value="Genomic_DNA"/>
</dbReference>
<proteinExistence type="predicted"/>
<protein>
    <recommendedName>
        <fullName evidence="3">Phage head-tail adapter protein</fullName>
    </recommendedName>
</protein>
<dbReference type="Gene3D" id="2.40.10.270">
    <property type="entry name" value="Bacteriophage SPP1 head-tail adaptor protein"/>
    <property type="match status" value="1"/>
</dbReference>
<sequence>MKDLFTDPVRVTRADITQDGPYGKKRDWKNPRTVFEGLACVQPDRAFEVRSPERETAQERLFVYLPAETDVDSADRVEYRGLTYEVDGDPLEWRHLSLQHVRIRAWRVEH</sequence>
<dbReference type="InterPro" id="IPR038666">
    <property type="entry name" value="SSP1_head-tail_sf"/>
</dbReference>
<accession>A0A387HCJ8</accession>
<evidence type="ECO:0008006" key="3">
    <source>
        <dbReference type="Google" id="ProtNLM"/>
    </source>
</evidence>
<name>A0A387HCJ8_9ACTN</name>
<gene>
    <name evidence="1" type="ORF">DWB77_02113</name>
</gene>
<dbReference type="KEGG" id="shun:DWB77_02113"/>